<dbReference type="InterPro" id="IPR025199">
    <property type="entry name" value="FtsK_4TM"/>
</dbReference>
<gene>
    <name evidence="17" type="ORF">SAMN04488529_10349</name>
</gene>
<dbReference type="InterPro" id="IPR050206">
    <property type="entry name" value="FtsK/SpoIIIE/SftA"/>
</dbReference>
<dbReference type="Pfam" id="PF13491">
    <property type="entry name" value="FtsK_4TM"/>
    <property type="match status" value="1"/>
</dbReference>
<reference evidence="17 18" key="1">
    <citation type="submission" date="2016-10" db="EMBL/GenBank/DDBJ databases">
        <authorList>
            <person name="de Groot N.N."/>
        </authorList>
    </citation>
    <scope>NUCLEOTIDE SEQUENCE [LARGE SCALE GENOMIC DNA]</scope>
    <source>
        <strain evidence="17 18">DSM 12272</strain>
    </source>
</reference>
<dbReference type="OrthoDB" id="9807790at2"/>
<comment type="similarity">
    <text evidence="2">Belongs to the FtsK/SpoIIIE/SftA family.</text>
</comment>
<dbReference type="InterPro" id="IPR041027">
    <property type="entry name" value="FtsK_alpha"/>
</dbReference>
<feature type="transmembrane region" description="Helical" evidence="15">
    <location>
        <begin position="32"/>
        <end position="50"/>
    </location>
</feature>
<dbReference type="EMBL" id="FNJM01000003">
    <property type="protein sequence ID" value="SDP25050.1"/>
    <property type="molecule type" value="Genomic_DNA"/>
</dbReference>
<dbReference type="GO" id="GO:0005886">
    <property type="term" value="C:plasma membrane"/>
    <property type="evidence" value="ECO:0007669"/>
    <property type="project" value="UniProtKB-SubCell"/>
</dbReference>
<keyword evidence="6 14" id="KW-0547">Nucleotide-binding</keyword>
<evidence type="ECO:0000256" key="6">
    <source>
        <dbReference type="ARBA" id="ARBA00022741"/>
    </source>
</evidence>
<dbReference type="AlphaFoldDB" id="A0A1H0R6J1"/>
<keyword evidence="10" id="KW-0238">DNA-binding</keyword>
<evidence type="ECO:0000256" key="4">
    <source>
        <dbReference type="ARBA" id="ARBA00022618"/>
    </source>
</evidence>
<name>A0A1H0R6J1_9CLOT</name>
<feature type="transmembrane region" description="Helical" evidence="15">
    <location>
        <begin position="162"/>
        <end position="188"/>
    </location>
</feature>
<dbReference type="Gene3D" id="3.40.50.300">
    <property type="entry name" value="P-loop containing nucleotide triphosphate hydrolases"/>
    <property type="match status" value="1"/>
</dbReference>
<dbReference type="GO" id="GO:0051301">
    <property type="term" value="P:cell division"/>
    <property type="evidence" value="ECO:0007669"/>
    <property type="project" value="UniProtKB-KW"/>
</dbReference>
<dbReference type="PROSITE" id="PS50901">
    <property type="entry name" value="FTSK"/>
    <property type="match status" value="1"/>
</dbReference>
<sequence length="812" mass="89674">MARVNSKNTKGKKGRKNIVDKKSETTNGDIKGIIYIAVGILLAVAIYTSWAGALSVFAKKIIYNLIGVGAFILPAFLIYFGVDSIISKGSIKFSRRLVGTTLVVLMLILLCATTKLNTTDNVGSFGESLKKIMISDGEIHGGFFGHLMAYPLSKMLGFIGAYVLYIAVGSIGTILVFDITLYDIIMYFKGDVSDKKKIKASKKEYNSEELEVKKKKVKSDFIDVVPKDKNRDEFIQGINNKIKILDFIKSSSLDDDKTMEEVAVESDKNNPFNIEIYEEEKLEVAPLIEVVDKVTSKGEEKHKKKEKLPNEVKEVVTKEIEESIIGEKEVRVKKVYLHPSVELLNINSKMKLRSEDKKELIESANKLEGILNDFGVDGKVVQVTKGPSVTRFELQPSPGVKVSKFVNLQDDIALGLAASGVRMEAPIPGKSAIGIEVPNKKQTAVFLREVLDSKEFINSDNKLAFALGKDIAGKCIVGDITKMPHTLIAGATGSGKSVCINTLIVSLVYKYSPEEVRLLMIDPKVVELSVYNGIPHLLIPVVTDPKKAAGALNWAVNEMTKRYKLFADLSVRNIESYNSLFDKGITEEKLPYIVIIVDELADLMMACPNDVEEYICRLAQMARAAGMHLIIATQRPSVDIITGVIKANIPSRISFAVSSGIDSRTILDSVGAEKLLGRGDMLYYPTGASKPLRVQGAFISEEEVEKVVSNIKDRGEEVDYQEAIIEHINNGAKSSSKEDDEDGGDELIDEAIKIVVEYNQASTSFVQRRLRVGFNRASRIMDELEERGIISPKDGSRPRQVLVNKEEIAVEE</sequence>
<keyword evidence="4" id="KW-0132">Cell division</keyword>
<evidence type="ECO:0000256" key="14">
    <source>
        <dbReference type="PROSITE-ProRule" id="PRU00289"/>
    </source>
</evidence>
<keyword evidence="12" id="KW-0131">Cell cycle</keyword>
<accession>A0A1H0R6J1</accession>
<dbReference type="RefSeq" id="WP_089967743.1">
    <property type="nucleotide sequence ID" value="NZ_FNJM01000003.1"/>
</dbReference>
<evidence type="ECO:0000256" key="9">
    <source>
        <dbReference type="ARBA" id="ARBA00022989"/>
    </source>
</evidence>
<dbReference type="InterPro" id="IPR018541">
    <property type="entry name" value="Ftsk_gamma"/>
</dbReference>
<evidence type="ECO:0000256" key="5">
    <source>
        <dbReference type="ARBA" id="ARBA00022692"/>
    </source>
</evidence>
<feature type="binding site" evidence="14">
    <location>
        <begin position="490"/>
        <end position="497"/>
    </location>
    <ligand>
        <name>ATP</name>
        <dbReference type="ChEBI" id="CHEBI:30616"/>
    </ligand>
</feature>
<dbReference type="InterPro" id="IPR036388">
    <property type="entry name" value="WH-like_DNA-bd_sf"/>
</dbReference>
<keyword evidence="18" id="KW-1185">Reference proteome</keyword>
<evidence type="ECO:0000259" key="16">
    <source>
        <dbReference type="PROSITE" id="PS50901"/>
    </source>
</evidence>
<proteinExistence type="inferred from homology"/>
<evidence type="ECO:0000256" key="1">
    <source>
        <dbReference type="ARBA" id="ARBA00004651"/>
    </source>
</evidence>
<keyword evidence="7" id="KW-0159">Chromosome partition</keyword>
<keyword evidence="3" id="KW-1003">Cell membrane</keyword>
<evidence type="ECO:0000256" key="13">
    <source>
        <dbReference type="ARBA" id="ARBA00024986"/>
    </source>
</evidence>
<dbReference type="SUPFAM" id="SSF46785">
    <property type="entry name" value="Winged helix' DNA-binding domain"/>
    <property type="match status" value="1"/>
</dbReference>
<dbReference type="Gene3D" id="1.10.10.10">
    <property type="entry name" value="Winged helix-like DNA-binding domain superfamily/Winged helix DNA-binding domain"/>
    <property type="match status" value="1"/>
</dbReference>
<organism evidence="17 18">
    <name type="scientific">Clostridium gasigenes</name>
    <dbReference type="NCBI Taxonomy" id="94869"/>
    <lineage>
        <taxon>Bacteria</taxon>
        <taxon>Bacillati</taxon>
        <taxon>Bacillota</taxon>
        <taxon>Clostridia</taxon>
        <taxon>Eubacteriales</taxon>
        <taxon>Clostridiaceae</taxon>
        <taxon>Clostridium</taxon>
    </lineage>
</organism>
<dbReference type="PANTHER" id="PTHR22683:SF41">
    <property type="entry name" value="DNA TRANSLOCASE FTSK"/>
    <property type="match status" value="1"/>
</dbReference>
<dbReference type="STRING" id="94869.SAMN04488529_10349"/>
<evidence type="ECO:0000256" key="15">
    <source>
        <dbReference type="SAM" id="Phobius"/>
    </source>
</evidence>
<dbReference type="Pfam" id="PF09397">
    <property type="entry name" value="FtsK_gamma"/>
    <property type="match status" value="1"/>
</dbReference>
<feature type="transmembrane region" description="Helical" evidence="15">
    <location>
        <begin position="62"/>
        <end position="85"/>
    </location>
</feature>
<evidence type="ECO:0000313" key="17">
    <source>
        <dbReference type="EMBL" id="SDP25050.1"/>
    </source>
</evidence>
<dbReference type="InterPro" id="IPR002543">
    <property type="entry name" value="FtsK_dom"/>
</dbReference>
<dbReference type="Pfam" id="PF17854">
    <property type="entry name" value="FtsK_alpha"/>
    <property type="match status" value="1"/>
</dbReference>
<evidence type="ECO:0000256" key="12">
    <source>
        <dbReference type="ARBA" id="ARBA00023306"/>
    </source>
</evidence>
<evidence type="ECO:0000256" key="2">
    <source>
        <dbReference type="ARBA" id="ARBA00006474"/>
    </source>
</evidence>
<dbReference type="SMART" id="SM00843">
    <property type="entry name" value="Ftsk_gamma"/>
    <property type="match status" value="1"/>
</dbReference>
<evidence type="ECO:0000256" key="3">
    <source>
        <dbReference type="ARBA" id="ARBA00022475"/>
    </source>
</evidence>
<keyword evidence="5 15" id="KW-0812">Transmembrane</keyword>
<keyword evidence="11 15" id="KW-0472">Membrane</keyword>
<evidence type="ECO:0000256" key="7">
    <source>
        <dbReference type="ARBA" id="ARBA00022829"/>
    </source>
</evidence>
<feature type="domain" description="FtsK" evidence="16">
    <location>
        <begin position="473"/>
        <end position="664"/>
    </location>
</feature>
<dbReference type="Proteomes" id="UP000198597">
    <property type="component" value="Unassembled WGS sequence"/>
</dbReference>
<dbReference type="PANTHER" id="PTHR22683">
    <property type="entry name" value="SPORULATION PROTEIN RELATED"/>
    <property type="match status" value="1"/>
</dbReference>
<keyword evidence="9 15" id="KW-1133">Transmembrane helix</keyword>
<evidence type="ECO:0000256" key="10">
    <source>
        <dbReference type="ARBA" id="ARBA00023125"/>
    </source>
</evidence>
<dbReference type="GO" id="GO:0007059">
    <property type="term" value="P:chromosome segregation"/>
    <property type="evidence" value="ECO:0007669"/>
    <property type="project" value="UniProtKB-KW"/>
</dbReference>
<dbReference type="Gene3D" id="3.30.980.40">
    <property type="match status" value="1"/>
</dbReference>
<dbReference type="Pfam" id="PF01580">
    <property type="entry name" value="FtsK_SpoIIIE"/>
    <property type="match status" value="1"/>
</dbReference>
<protein>
    <submittedName>
        <fullName evidence="17">DNA translocase FtsK</fullName>
    </submittedName>
</protein>
<evidence type="ECO:0000256" key="8">
    <source>
        <dbReference type="ARBA" id="ARBA00022840"/>
    </source>
</evidence>
<evidence type="ECO:0000313" key="18">
    <source>
        <dbReference type="Proteomes" id="UP000198597"/>
    </source>
</evidence>
<dbReference type="InterPro" id="IPR036390">
    <property type="entry name" value="WH_DNA-bd_sf"/>
</dbReference>
<dbReference type="SUPFAM" id="SSF52540">
    <property type="entry name" value="P-loop containing nucleoside triphosphate hydrolases"/>
    <property type="match status" value="1"/>
</dbReference>
<comment type="function">
    <text evidence="13">Essential cell division protein that coordinates cell division and chromosome segregation. The N-terminus is involved in assembly of the cell-division machinery. The C-terminus functions as a DNA motor that moves dsDNA in an ATP-dependent manner towards the dif recombination site, which is located within the replication terminus region. Required for activation of the Xer recombinase, allowing activation of chromosome unlinking by recombination.</text>
</comment>
<evidence type="ECO:0000256" key="11">
    <source>
        <dbReference type="ARBA" id="ARBA00023136"/>
    </source>
</evidence>
<dbReference type="InterPro" id="IPR027417">
    <property type="entry name" value="P-loop_NTPase"/>
</dbReference>
<dbReference type="GO" id="GO:0003677">
    <property type="term" value="F:DNA binding"/>
    <property type="evidence" value="ECO:0007669"/>
    <property type="project" value="UniProtKB-KW"/>
</dbReference>
<comment type="subcellular location">
    <subcellularLocation>
        <location evidence="1">Cell membrane</location>
        <topology evidence="1">Multi-pass membrane protein</topology>
    </subcellularLocation>
</comment>
<feature type="transmembrane region" description="Helical" evidence="15">
    <location>
        <begin position="97"/>
        <end position="116"/>
    </location>
</feature>
<keyword evidence="8 14" id="KW-0067">ATP-binding</keyword>
<dbReference type="GO" id="GO:0005524">
    <property type="term" value="F:ATP binding"/>
    <property type="evidence" value="ECO:0007669"/>
    <property type="project" value="UniProtKB-UniRule"/>
</dbReference>